<evidence type="ECO:0000256" key="6">
    <source>
        <dbReference type="SAM" id="MobiDB-lite"/>
    </source>
</evidence>
<protein>
    <recommendedName>
        <fullName evidence="2">poly(ADP-ribose) glycohydrolase</fullName>
        <ecNumber evidence="2">3.2.1.143</ecNumber>
    </recommendedName>
</protein>
<feature type="compositionally biased region" description="Polar residues" evidence="6">
    <location>
        <begin position="1"/>
        <end position="16"/>
    </location>
</feature>
<dbReference type="Proteomes" id="UP001046870">
    <property type="component" value="Chromosome 6"/>
</dbReference>
<dbReference type="GO" id="GO:0005737">
    <property type="term" value="C:cytoplasm"/>
    <property type="evidence" value="ECO:0007669"/>
    <property type="project" value="TreeGrafter"/>
</dbReference>
<reference evidence="9" key="1">
    <citation type="submission" date="2021-01" db="EMBL/GenBank/DDBJ databases">
        <authorList>
            <person name="Zahm M."/>
            <person name="Roques C."/>
            <person name="Cabau C."/>
            <person name="Klopp C."/>
            <person name="Donnadieu C."/>
            <person name="Jouanno E."/>
            <person name="Lampietro C."/>
            <person name="Louis A."/>
            <person name="Herpin A."/>
            <person name="Echchiki A."/>
            <person name="Berthelot C."/>
            <person name="Parey E."/>
            <person name="Roest-Crollius H."/>
            <person name="Braasch I."/>
            <person name="Postlethwait J."/>
            <person name="Bobe J."/>
            <person name="Montfort J."/>
            <person name="Bouchez O."/>
            <person name="Begum T."/>
            <person name="Mejri S."/>
            <person name="Adams A."/>
            <person name="Chen W.-J."/>
            <person name="Guiguen Y."/>
        </authorList>
    </citation>
    <scope>NUCLEOTIDE SEQUENCE</scope>
    <source>
        <strain evidence="9">YG-15Mar2019-1</strain>
        <tissue evidence="9">Brain</tissue>
    </source>
</reference>
<feature type="region of interest" description="Disordered" evidence="6">
    <location>
        <begin position="109"/>
        <end position="173"/>
    </location>
</feature>
<feature type="domain" description="PARG catalytic Macro" evidence="7">
    <location>
        <begin position="436"/>
        <end position="633"/>
    </location>
</feature>
<feature type="active site" evidence="4">
    <location>
        <position position="467"/>
    </location>
</feature>
<comment type="caution">
    <text evidence="9">The sequence shown here is derived from an EMBL/GenBank/DDBJ whole genome shotgun (WGS) entry which is preliminary data.</text>
</comment>
<accession>A0A9D3T896</accession>
<dbReference type="GO" id="GO:0009225">
    <property type="term" value="P:nucleotide-sugar metabolic process"/>
    <property type="evidence" value="ECO:0007669"/>
    <property type="project" value="TreeGrafter"/>
</dbReference>
<dbReference type="InterPro" id="IPR046372">
    <property type="entry name" value="PARG_cat_C"/>
</dbReference>
<evidence type="ECO:0000256" key="4">
    <source>
        <dbReference type="PIRSR" id="PIRSR607724-1"/>
    </source>
</evidence>
<gene>
    <name evidence="9" type="ORF">MATL_G00087440</name>
</gene>
<keyword evidence="10" id="KW-1185">Reference proteome</keyword>
<dbReference type="GO" id="GO:0005634">
    <property type="term" value="C:nucleus"/>
    <property type="evidence" value="ECO:0007669"/>
    <property type="project" value="TreeGrafter"/>
</dbReference>
<feature type="region of interest" description="Disordered" evidence="6">
    <location>
        <begin position="1"/>
        <end position="30"/>
    </location>
</feature>
<dbReference type="AlphaFoldDB" id="A0A9D3T896"/>
<feature type="active site" evidence="4">
    <location>
        <position position="485"/>
    </location>
</feature>
<evidence type="ECO:0000256" key="1">
    <source>
        <dbReference type="ARBA" id="ARBA00009545"/>
    </source>
</evidence>
<evidence type="ECO:0000256" key="2">
    <source>
        <dbReference type="ARBA" id="ARBA00012255"/>
    </source>
</evidence>
<dbReference type="PANTHER" id="PTHR12837">
    <property type="entry name" value="POLY ADP-RIBOSE GLYCOHYDROLASE"/>
    <property type="match status" value="1"/>
</dbReference>
<dbReference type="EC" id="3.2.1.143" evidence="2"/>
<dbReference type="OrthoDB" id="1937899at2759"/>
<comment type="similarity">
    <text evidence="1">Belongs to the poly(ADP-ribose) glycohydrolase family.</text>
</comment>
<proteinExistence type="inferred from homology"/>
<dbReference type="Pfam" id="PF20811">
    <property type="entry name" value="PARG_cat_N"/>
    <property type="match status" value="1"/>
</dbReference>
<feature type="active site" evidence="4">
    <location>
        <position position="486"/>
    </location>
</feature>
<evidence type="ECO:0000313" key="9">
    <source>
        <dbReference type="EMBL" id="KAG7476874.1"/>
    </source>
</evidence>
<sequence>MASEQVNSPTEQTSRVMTGVASDLGDKNVGRGFGENDRCSSCQCHIGREEEEIKRLRLENERLKKRVAELEKIIGSCQVCNRQSVKADISSAGGASGDQNCGIETVEESADMNKRNESSQMESILKPDITSSKDKSPSQVPVGTLVDLRVPTGQPSTSDHQREASRSKAAGVESDKGKSCLSLSLSEPKRTPACHMQLGKLTCDSSHTVLIDVNVFCQEGKFRPMAGRHRWDNSSVRMPFAEESVLMKSGFLPGDEKRWHIIQKSLHRLATASLVKSSDVESAIKKYNPKYKDVWSFDALHTFCEHVHSREKPMISETLGKIAALALNLPEFCRKAIPLLRHGQSHSITLSQIQIASLLANAFYCTFPHRNATHPRAEYANYPTINFHSLFGKWSERKGEKLRAILHYFSEVTKEDTKPRGLVTFERCYLHHHEFAQWRSETKLLTKLEITSEGTIEKEGKGMLQVDFACNLVGGGVLGSGLVQEEILFLMNPELIVARLFTEKLGDTECLKVTGSQQYSNYSGYSDSFMWMGPHNDSTPRDEWQRRKRQIVAIDALHFKYPREQFNMKKVTRELNKAYCGFSGDYFHEVATGNWGCGAFGGDPKLKALIQMMAAAVTHKDVAYFTFGGYNLKQDVQDMHLFLTTHKISVGRLYKSLDDYCGALHSPQGPPDLYDFIKSTLKDTTSRH</sequence>
<evidence type="ECO:0000259" key="8">
    <source>
        <dbReference type="Pfam" id="PF20811"/>
    </source>
</evidence>
<feature type="coiled-coil region" evidence="5">
    <location>
        <begin position="46"/>
        <end position="73"/>
    </location>
</feature>
<dbReference type="InterPro" id="IPR048362">
    <property type="entry name" value="PARG_helical"/>
</dbReference>
<dbReference type="InterPro" id="IPR007724">
    <property type="entry name" value="Poly_GlycHdrlase"/>
</dbReference>
<dbReference type="GO" id="GO:0006282">
    <property type="term" value="P:regulation of DNA repair"/>
    <property type="evidence" value="ECO:0007669"/>
    <property type="project" value="InterPro"/>
</dbReference>
<organism evidence="9 10">
    <name type="scientific">Megalops atlanticus</name>
    <name type="common">Tarpon</name>
    <name type="synonym">Clupea gigantea</name>
    <dbReference type="NCBI Taxonomy" id="7932"/>
    <lineage>
        <taxon>Eukaryota</taxon>
        <taxon>Metazoa</taxon>
        <taxon>Chordata</taxon>
        <taxon>Craniata</taxon>
        <taxon>Vertebrata</taxon>
        <taxon>Euteleostomi</taxon>
        <taxon>Actinopterygii</taxon>
        <taxon>Neopterygii</taxon>
        <taxon>Teleostei</taxon>
        <taxon>Elopiformes</taxon>
        <taxon>Megalopidae</taxon>
        <taxon>Megalops</taxon>
    </lineage>
</organism>
<name>A0A9D3T896_MEGAT</name>
<evidence type="ECO:0000256" key="3">
    <source>
        <dbReference type="ARBA" id="ARBA00022801"/>
    </source>
</evidence>
<keyword evidence="5" id="KW-0175">Coiled coil</keyword>
<feature type="domain" description="PARG helical" evidence="8">
    <location>
        <begin position="313"/>
        <end position="427"/>
    </location>
</feature>
<dbReference type="PANTHER" id="PTHR12837:SF9">
    <property type="entry name" value="POLY(ADP-RIBOSE) GLYCOHYDROLASE"/>
    <property type="match status" value="1"/>
</dbReference>
<dbReference type="GO" id="GO:0004649">
    <property type="term" value="F:poly(ADP-ribose) glycohydrolase activity"/>
    <property type="evidence" value="ECO:0007669"/>
    <property type="project" value="UniProtKB-EC"/>
</dbReference>
<keyword evidence="3" id="KW-0378">Hydrolase</keyword>
<evidence type="ECO:0000259" key="7">
    <source>
        <dbReference type="Pfam" id="PF05028"/>
    </source>
</evidence>
<evidence type="ECO:0000256" key="5">
    <source>
        <dbReference type="SAM" id="Coils"/>
    </source>
</evidence>
<dbReference type="GO" id="GO:0005975">
    <property type="term" value="P:carbohydrate metabolic process"/>
    <property type="evidence" value="ECO:0007669"/>
    <property type="project" value="InterPro"/>
</dbReference>
<dbReference type="Pfam" id="PF05028">
    <property type="entry name" value="PARG_cat_C"/>
    <property type="match status" value="1"/>
</dbReference>
<dbReference type="EMBL" id="JAFDVH010000006">
    <property type="protein sequence ID" value="KAG7476874.1"/>
    <property type="molecule type" value="Genomic_DNA"/>
</dbReference>
<dbReference type="GO" id="GO:1990966">
    <property type="term" value="P:ATP generation from poly-ADP-D-ribose"/>
    <property type="evidence" value="ECO:0007669"/>
    <property type="project" value="TreeGrafter"/>
</dbReference>
<evidence type="ECO:0000313" key="10">
    <source>
        <dbReference type="Proteomes" id="UP001046870"/>
    </source>
</evidence>